<name>A0A671FLP5_RHIFE</name>
<evidence type="ECO:0000256" key="23">
    <source>
        <dbReference type="SAM" id="MobiDB-lite"/>
    </source>
</evidence>
<evidence type="ECO:0000256" key="2">
    <source>
        <dbReference type="ARBA" id="ARBA00004173"/>
    </source>
</evidence>
<feature type="region of interest" description="Disordered" evidence="23">
    <location>
        <begin position="808"/>
        <end position="845"/>
    </location>
</feature>
<dbReference type="GeneID" id="117032057"/>
<dbReference type="GeneTree" id="ENSGT00940000163752"/>
<evidence type="ECO:0000256" key="16">
    <source>
        <dbReference type="ARBA" id="ARBA00023204"/>
    </source>
</evidence>
<reference evidence="26 27" key="1">
    <citation type="journal article" date="2015" name="Annu Rev Anim Biosci">
        <title>The Genome 10K Project: a way forward.</title>
        <authorList>
            <person name="Koepfli K.P."/>
            <person name="Paten B."/>
            <person name="O'Brien S.J."/>
            <person name="Koepfli K.P."/>
            <person name="Paten B."/>
            <person name="Antunes A."/>
            <person name="Belov K."/>
            <person name="Bustamante C."/>
            <person name="Castoe T.A."/>
            <person name="Clawson H."/>
            <person name="Crawford A.J."/>
            <person name="Diekhans M."/>
            <person name="Distel D."/>
            <person name="Durbin R."/>
            <person name="Earl D."/>
            <person name="Fujita M.K."/>
            <person name="Gamble T."/>
            <person name="Georges A."/>
            <person name="Gemmell N."/>
            <person name="Gilbert M.T."/>
            <person name="Graves J.M."/>
            <person name="Green R.E."/>
            <person name="Hickey G."/>
            <person name="Jarvis E.D."/>
            <person name="Johnson W."/>
            <person name="Komissarov A."/>
            <person name="Korf I."/>
            <person name="Kuhn R."/>
            <person name="Larkin D.M."/>
            <person name="Lewin H."/>
            <person name="Lopez J.V."/>
            <person name="Ma J."/>
            <person name="Marques-Bonet T."/>
            <person name="Miller W."/>
            <person name="Murphy R."/>
            <person name="Pevzner P."/>
            <person name="Shapiro B."/>
            <person name="Steiner C."/>
            <person name="Tamazian G."/>
            <person name="Venkatesh B."/>
            <person name="Wang J."/>
            <person name="Wayne R."/>
            <person name="Wiley E."/>
            <person name="Yang H."/>
            <person name="Zhang G."/>
            <person name="Haussler D."/>
            <person name="Ryder O."/>
            <person name="O'Brien S.J."/>
        </authorList>
    </citation>
    <scope>NUCLEOTIDE SEQUENCE</scope>
</reference>
<evidence type="ECO:0000256" key="21">
    <source>
        <dbReference type="ARBA" id="ARBA00093342"/>
    </source>
</evidence>
<dbReference type="Pfam" id="PF00176">
    <property type="entry name" value="SNF2-rel_dom"/>
    <property type="match status" value="1"/>
</dbReference>
<gene>
    <name evidence="26" type="primary">ERCC6L2</name>
</gene>
<dbReference type="GO" id="GO:0005634">
    <property type="term" value="C:nucleus"/>
    <property type="evidence" value="ECO:0007669"/>
    <property type="project" value="UniProtKB-SubCell"/>
</dbReference>
<dbReference type="GO" id="GO:0005739">
    <property type="term" value="C:mitochondrion"/>
    <property type="evidence" value="ECO:0007669"/>
    <property type="project" value="UniProtKB-SubCell"/>
</dbReference>
<dbReference type="PANTHER" id="PTHR45629">
    <property type="entry name" value="SNF2/RAD54 FAMILY MEMBER"/>
    <property type="match status" value="1"/>
</dbReference>
<evidence type="ECO:0000256" key="13">
    <source>
        <dbReference type="ARBA" id="ARBA00022840"/>
    </source>
</evidence>
<keyword evidence="14" id="KW-0238">DNA-binding</keyword>
<dbReference type="GO" id="GO:0034614">
    <property type="term" value="P:cellular response to reactive oxygen species"/>
    <property type="evidence" value="ECO:0007669"/>
    <property type="project" value="Ensembl"/>
</dbReference>
<evidence type="ECO:0000256" key="19">
    <source>
        <dbReference type="ARBA" id="ARBA00023328"/>
    </source>
</evidence>
<dbReference type="FunFam" id="3.40.50.10810:FF:000019">
    <property type="entry name" value="DNA excision repair protein ERCC-6-like 2 isoform X1"/>
    <property type="match status" value="1"/>
</dbReference>
<dbReference type="InterPro" id="IPR014001">
    <property type="entry name" value="Helicase_ATP-bd"/>
</dbReference>
<dbReference type="CTD" id="375748"/>
<sequence length="1548" mass="175061">MDPSAPKPLAETSGKDIWHPGERCLVPSPDNEKLCEASIKSIIVDENGKSFAVVLYSDLQERKVPLKRLQEVKSVKDCSRNFIFDDEDLEKPYFPDQKFPSSAVAFQLSEDGDSIPYTINRYLRDYQREGAQFLYGHFVQGRGCILGDDMGLGKTIQVISFLAAVLHKKGTREDIENNMPEFLLRSLKKEPSSVAKKMFLIVAPLSVLYNWKDELDTWGYFRVTILHGNKKDNELIRVKQRKCEIALTTYETLRLCLDELNSLEWSAVIVDEAHRIKNPKARVTEVMKALKCNVRIGLTGTILQNNMKELWCVMDWAVPGLLGSRIQFKKQFSDPVEHGQRHTATKRELATGRKAMQRLAKKMSGWFLRRTKTLIKDQLPNKEDRMVYCSLTDFQKAVYQTVLETEDVTLILQSSDPCTCSSGQKRRNCCYKTNSHGETVKTLYFSYLAVLQKVANHIALLQAASTSKQQETLIKRICDQVFSRFPDFVQKSKDAAFQTLSDPKYSGKMKVLQQLLNHCRKNKDKVLLFSFSTKLLDVLQQYCMASGLDYRRLDGSTKSEERIKIVKEFNSTQDVNICLVSTMAGGLGLNFVGANVVVLFDPTWNPANDLQAIDRAYRIGQCRDVKVFRLISLGTVEEIMYLRQVYKQQLHCVVVGSENAKRYFEAVQGSKEHQGELFGVSNLFKLRSQGSCLTKDILEREGQVEAGVLTATTWLKEEPPGHKLETPREPDCQEHRGPEQSAEPLAKEARGLCSDFSDDESVENSRIKTAKNKASDSSKASGSSGQITLLQCGFSKLLETKYKAVEDSDENIASDDESSEEQPTCLSTETKDVGCQKSHDSLGTSKHQKLANILNPNKNCIFDKSEKILEQNVSPESDDEKNVKNTADHHCILQNATESEDSDVIFPTQYTTQKFPKNSVGFQLPVDGSEDSETENPVKIRNNGDDRKTDVRGNGLISKQLNPENMTLKSIMKRKGSSDISDESDDVEISSKSRVRKQRATSSLRFKRKKENKRELYSFPKSMKKANQLCATDEDCNSQTIDDFSSSDDDFSVSHISFSKERHRPKPIKDRIDFSSKLPSHKKNSTFVPRKAMKISNERVVSQEQMYESMDKFLDGVQEVAYIHSNQNVIGSSKAENHMSRWAAHDVFELKQFSQLPANIAVCTSKTYKEKMKADTLTHTKKEQQASKGGISSPLYISHPVSQKKKKVYRTDQTTFILGETPKGIRRKQFEEMASYFNLSPVKEFAKHITNATSEERQKMLRDFYASQFPEVKEFFVDSAVEFIKPANEEGNRVRNKSKKREPLIKESLPDSETLSFKDSTKKTSQICSTKTYKEKSSKPQNHGFCKEVLSNDAETKKLLISSAQETDNGKNSQVSKDTTASSFLNSKSGAYETELENTMKNQPDLTRTGVSRNGPLFKVENKKTENPALENISVVGLLGDTSILDDLFKSHGNSPTRLPKKVLSGPMQKAKQRPKDFWDILNEQNDDSLSKLTDLAAIETLCEKAPLAASSKKKEELDASLWKSNENFLWKKFNSSDTDENTSNVQD</sequence>
<dbReference type="PROSITE" id="PS51192">
    <property type="entry name" value="HELICASE_ATP_BIND_1"/>
    <property type="match status" value="1"/>
</dbReference>
<dbReference type="InterPro" id="IPR038718">
    <property type="entry name" value="SNF2-like_sf"/>
</dbReference>
<dbReference type="CDD" id="cd18005">
    <property type="entry name" value="DEXHc_ERCC6L2"/>
    <property type="match status" value="1"/>
</dbReference>
<keyword evidence="8" id="KW-0597">Phosphoprotein</keyword>
<protein>
    <recommendedName>
        <fullName evidence="20">DNA excision repair protein ERCC-6-like 2</fullName>
    </recommendedName>
</protein>
<dbReference type="RefSeq" id="XP_032979088.1">
    <property type="nucleotide sequence ID" value="XM_033123197.1"/>
</dbReference>
<proteinExistence type="inferred from homology"/>
<evidence type="ECO:0000259" key="24">
    <source>
        <dbReference type="PROSITE" id="PS51192"/>
    </source>
</evidence>
<evidence type="ECO:0000256" key="22">
    <source>
        <dbReference type="ARBA" id="ARBA00093573"/>
    </source>
</evidence>
<dbReference type="InterPro" id="IPR027417">
    <property type="entry name" value="P-loop_NTPase"/>
</dbReference>
<dbReference type="SMART" id="SM00487">
    <property type="entry name" value="DEXDc"/>
    <property type="match status" value="1"/>
</dbReference>
<dbReference type="FunCoup" id="A0A671FLP5">
    <property type="interactions" value="2405"/>
</dbReference>
<dbReference type="Ensembl" id="ENSRFET00010028753.1">
    <property type="protein sequence ID" value="ENSRFEP00010026460.1"/>
    <property type="gene ID" value="ENSRFEG00010017408.1"/>
</dbReference>
<dbReference type="GO" id="GO:0005813">
    <property type="term" value="C:centrosome"/>
    <property type="evidence" value="ECO:0007669"/>
    <property type="project" value="UniProtKB-SubCell"/>
</dbReference>
<feature type="compositionally biased region" description="Basic residues" evidence="23">
    <location>
        <begin position="993"/>
        <end position="1005"/>
    </location>
</feature>
<dbReference type="Gene3D" id="3.40.50.10810">
    <property type="entry name" value="Tandem AAA-ATPase domain"/>
    <property type="match status" value="1"/>
</dbReference>
<comment type="subunit">
    <text evidence="22">Interacts with NEK6. Interacts (via an atypical PIP-box) with PCNA; this interaction facilitates cenrtomeric localization of ERCC6L2. Interacts with CYREN; this interaction is DNA independent. Interacts with XRCC6 and XRCC5.</text>
</comment>
<evidence type="ECO:0000256" key="7">
    <source>
        <dbReference type="ARBA" id="ARBA00022490"/>
    </source>
</evidence>
<keyword evidence="10" id="KW-0227">DNA damage</keyword>
<dbReference type="GO" id="GO:0016787">
    <property type="term" value="F:hydrolase activity"/>
    <property type="evidence" value="ECO:0007669"/>
    <property type="project" value="UniProtKB-KW"/>
</dbReference>
<dbReference type="Pfam" id="PF14773">
    <property type="entry name" value="VIGSSK"/>
    <property type="match status" value="1"/>
</dbReference>
<feature type="compositionally biased region" description="Acidic residues" evidence="23">
    <location>
        <begin position="808"/>
        <end position="820"/>
    </location>
</feature>
<feature type="domain" description="Helicase ATP-binding" evidence="24">
    <location>
        <begin position="135"/>
        <end position="320"/>
    </location>
</feature>
<evidence type="ECO:0000256" key="9">
    <source>
        <dbReference type="ARBA" id="ARBA00022741"/>
    </source>
</evidence>
<dbReference type="Pfam" id="PF00271">
    <property type="entry name" value="Helicase_C"/>
    <property type="match status" value="1"/>
</dbReference>
<evidence type="ECO:0000256" key="14">
    <source>
        <dbReference type="ARBA" id="ARBA00023125"/>
    </source>
</evidence>
<keyword evidence="7" id="KW-0963">Cytoplasm</keyword>
<feature type="compositionally biased region" description="Basic and acidic residues" evidence="23">
    <location>
        <begin position="716"/>
        <end position="738"/>
    </location>
</feature>
<feature type="region of interest" description="Disordered" evidence="23">
    <location>
        <begin position="972"/>
        <end position="1005"/>
    </location>
</feature>
<evidence type="ECO:0000256" key="15">
    <source>
        <dbReference type="ARBA" id="ARBA00023128"/>
    </source>
</evidence>
<dbReference type="OrthoDB" id="448448at2759"/>
<evidence type="ECO:0000256" key="8">
    <source>
        <dbReference type="ARBA" id="ARBA00022553"/>
    </source>
</evidence>
<dbReference type="KEGG" id="rfq:117032057"/>
<dbReference type="GO" id="GO:0004386">
    <property type="term" value="F:helicase activity"/>
    <property type="evidence" value="ECO:0007669"/>
    <property type="project" value="UniProtKB-KW"/>
</dbReference>
<feature type="compositionally biased region" description="Low complexity" evidence="23">
    <location>
        <begin position="775"/>
        <end position="784"/>
    </location>
</feature>
<evidence type="ECO:0000256" key="11">
    <source>
        <dbReference type="ARBA" id="ARBA00022801"/>
    </source>
</evidence>
<dbReference type="PANTHER" id="PTHR45629:SF7">
    <property type="entry name" value="DNA EXCISION REPAIR PROTEIN ERCC-6-RELATED"/>
    <property type="match status" value="1"/>
</dbReference>
<feature type="region of interest" description="Disordered" evidence="23">
    <location>
        <begin position="1290"/>
        <end position="1309"/>
    </location>
</feature>
<organism evidence="26 27">
    <name type="scientific">Rhinolophus ferrumequinum</name>
    <name type="common">Greater horseshoe bat</name>
    <dbReference type="NCBI Taxonomy" id="59479"/>
    <lineage>
        <taxon>Eukaryota</taxon>
        <taxon>Metazoa</taxon>
        <taxon>Chordata</taxon>
        <taxon>Craniata</taxon>
        <taxon>Vertebrata</taxon>
        <taxon>Euteleostomi</taxon>
        <taxon>Mammalia</taxon>
        <taxon>Eutheria</taxon>
        <taxon>Laurasiatheria</taxon>
        <taxon>Chiroptera</taxon>
        <taxon>Yinpterochiroptera</taxon>
        <taxon>Rhinolophoidea</taxon>
        <taxon>Rhinolophidae</taxon>
        <taxon>Rhinolophinae</taxon>
        <taxon>Rhinolophus</taxon>
    </lineage>
</organism>
<evidence type="ECO:0000259" key="25">
    <source>
        <dbReference type="PROSITE" id="PS51194"/>
    </source>
</evidence>
<dbReference type="PROSITE" id="PS00690">
    <property type="entry name" value="DEAH_ATP_HELICASE"/>
    <property type="match status" value="1"/>
</dbReference>
<dbReference type="InterPro" id="IPR049730">
    <property type="entry name" value="SNF2/RAD54-like_C"/>
</dbReference>
<dbReference type="InterPro" id="IPR050496">
    <property type="entry name" value="SNF2_RAD54_helicase_repair"/>
</dbReference>
<dbReference type="InterPro" id="IPR058052">
    <property type="entry name" value="DEXHc_ERCC6L2"/>
</dbReference>
<dbReference type="InParanoid" id="A0A671FLP5"/>
<dbReference type="GO" id="GO:0000775">
    <property type="term" value="C:chromosome, centromeric region"/>
    <property type="evidence" value="ECO:0007669"/>
    <property type="project" value="UniProtKB-SubCell"/>
</dbReference>
<dbReference type="GO" id="GO:0005524">
    <property type="term" value="F:ATP binding"/>
    <property type="evidence" value="ECO:0007669"/>
    <property type="project" value="UniProtKB-KW"/>
</dbReference>
<dbReference type="InterPro" id="IPR002464">
    <property type="entry name" value="DNA/RNA_helicase_DEAH_CS"/>
</dbReference>
<evidence type="ECO:0000256" key="4">
    <source>
        <dbReference type="ARBA" id="ARBA00004584"/>
    </source>
</evidence>
<accession>A0A671FLP5</accession>
<evidence type="ECO:0000256" key="1">
    <source>
        <dbReference type="ARBA" id="ARBA00004123"/>
    </source>
</evidence>
<evidence type="ECO:0000313" key="27">
    <source>
        <dbReference type="Proteomes" id="UP000472240"/>
    </source>
</evidence>
<feature type="compositionally biased region" description="Basic and acidic residues" evidence="23">
    <location>
        <begin position="936"/>
        <end position="951"/>
    </location>
</feature>
<keyword evidence="18" id="KW-0539">Nucleus</keyword>
<evidence type="ECO:0000256" key="17">
    <source>
        <dbReference type="ARBA" id="ARBA00023212"/>
    </source>
</evidence>
<keyword evidence="6" id="KW-0158">Chromosome</keyword>
<feature type="region of interest" description="Disordered" evidence="23">
    <location>
        <begin position="764"/>
        <end position="784"/>
    </location>
</feature>
<dbReference type="PROSITE" id="PS51194">
    <property type="entry name" value="HELICASE_CTER"/>
    <property type="match status" value="1"/>
</dbReference>
<feature type="domain" description="Helicase C-terminal" evidence="25">
    <location>
        <begin position="511"/>
        <end position="661"/>
    </location>
</feature>
<dbReference type="Proteomes" id="UP000472240">
    <property type="component" value="Chromosome 12"/>
</dbReference>
<reference evidence="27" key="3">
    <citation type="submission" date="2018-12" db="EMBL/GenBank/DDBJ databases">
        <title>G10K-VGP greater horseshoe bat female genome, primary haplotype.</title>
        <authorList>
            <person name="Teeling E."/>
            <person name="Myers G."/>
            <person name="Vernes S."/>
            <person name="Pippel M."/>
            <person name="Winkler S."/>
            <person name="Fedrigo O."/>
            <person name="Rhie A."/>
            <person name="Koren S."/>
            <person name="Phillippy A."/>
            <person name="Lewin H."/>
            <person name="Damas J."/>
            <person name="Howe K."/>
            <person name="Mountcastle J."/>
            <person name="Jarvis E.D."/>
        </authorList>
    </citation>
    <scope>NUCLEOTIDE SEQUENCE [LARGE SCALE GENOMIC DNA]</scope>
</reference>
<keyword evidence="11" id="KW-0378">Hydrolase</keyword>
<evidence type="ECO:0000256" key="10">
    <source>
        <dbReference type="ARBA" id="ARBA00022763"/>
    </source>
</evidence>
<dbReference type="SUPFAM" id="SSF52540">
    <property type="entry name" value="P-loop containing nucleoside triphosphate hydrolases"/>
    <property type="match status" value="2"/>
</dbReference>
<dbReference type="Gene3D" id="3.40.50.300">
    <property type="entry name" value="P-loop containing nucleotide triphosphate hydrolases"/>
    <property type="match status" value="1"/>
</dbReference>
<dbReference type="GO" id="GO:0003677">
    <property type="term" value="F:DNA binding"/>
    <property type="evidence" value="ECO:0007669"/>
    <property type="project" value="UniProtKB-KW"/>
</dbReference>
<keyword evidence="27" id="KW-1185">Reference proteome</keyword>
<keyword evidence="17" id="KW-0206">Cytoskeleton</keyword>
<keyword evidence="12" id="KW-0347">Helicase</keyword>
<dbReference type="InterPro" id="IPR000330">
    <property type="entry name" value="SNF2_N"/>
</dbReference>
<dbReference type="InterPro" id="IPR029256">
    <property type="entry name" value="Heliccase-ass-bd"/>
</dbReference>
<comment type="similarity">
    <text evidence="5">Belongs to the SNF2/RAD54 helicase family.</text>
</comment>
<comment type="function">
    <text evidence="21">Promotes double-strand break (DSB) end-joining and facilitates programmed recombination by controlling how DNA ends are joined in a spatially oriented manner during repair. Also plays a role in DNA repair by restricting DNA end resection in double strand break (DSB) repair. Facilitates replication of complex DNA regions and regulates the maintenance of chromatin structure.</text>
</comment>
<dbReference type="GO" id="GO:0019901">
    <property type="term" value="F:protein kinase binding"/>
    <property type="evidence" value="ECO:0007669"/>
    <property type="project" value="Ensembl"/>
</dbReference>
<dbReference type="GO" id="GO:0036297">
    <property type="term" value="P:interstrand cross-link repair"/>
    <property type="evidence" value="ECO:0007669"/>
    <property type="project" value="Ensembl"/>
</dbReference>
<dbReference type="GO" id="GO:0097680">
    <property type="term" value="P:double-strand break repair via classical nonhomologous end joining"/>
    <property type="evidence" value="ECO:0007669"/>
    <property type="project" value="Ensembl"/>
</dbReference>
<dbReference type="GO" id="GO:0032991">
    <property type="term" value="C:protein-containing complex"/>
    <property type="evidence" value="ECO:0007669"/>
    <property type="project" value="Ensembl"/>
</dbReference>
<dbReference type="OMA" id="PDSEPCH"/>
<keyword evidence="13" id="KW-0067">ATP-binding</keyword>
<reference evidence="26" key="5">
    <citation type="submission" date="2025-09" db="UniProtKB">
        <authorList>
            <consortium name="Ensembl"/>
        </authorList>
    </citation>
    <scope>IDENTIFICATION</scope>
</reference>
<comment type="subcellular location">
    <subcellularLocation>
        <location evidence="4">Chromosome</location>
        <location evidence="4">Centromere</location>
    </subcellularLocation>
    <subcellularLocation>
        <location evidence="3">Cytoplasm</location>
        <location evidence="3">Cytoskeleton</location>
        <location evidence="3">Microtubule organizing center</location>
        <location evidence="3">Centrosome</location>
    </subcellularLocation>
    <subcellularLocation>
        <location evidence="2">Mitochondrion</location>
    </subcellularLocation>
    <subcellularLocation>
        <location evidence="1">Nucleus</location>
    </subcellularLocation>
</comment>
<keyword evidence="19" id="KW-0137">Centromere</keyword>
<dbReference type="Pfam" id="PF25806">
    <property type="entry name" value="RHH_ERCC6L2"/>
    <property type="match status" value="1"/>
</dbReference>
<dbReference type="FunFam" id="3.40.50.300:FF:000821">
    <property type="entry name" value="DNA excision repair protein ERCC-6-like 2 isoform X1"/>
    <property type="match status" value="1"/>
</dbReference>
<evidence type="ECO:0000256" key="6">
    <source>
        <dbReference type="ARBA" id="ARBA00022454"/>
    </source>
</evidence>
<dbReference type="InterPro" id="IPR001650">
    <property type="entry name" value="Helicase_C-like"/>
</dbReference>
<dbReference type="SMART" id="SM00490">
    <property type="entry name" value="HELICc"/>
    <property type="match status" value="1"/>
</dbReference>
<evidence type="ECO:0000256" key="20">
    <source>
        <dbReference type="ARBA" id="ARBA00070071"/>
    </source>
</evidence>
<keyword evidence="16" id="KW-0234">DNA repair</keyword>
<feature type="region of interest" description="Disordered" evidence="23">
    <location>
        <begin position="716"/>
        <end position="746"/>
    </location>
</feature>
<evidence type="ECO:0000256" key="3">
    <source>
        <dbReference type="ARBA" id="ARBA00004300"/>
    </source>
</evidence>
<evidence type="ECO:0000256" key="18">
    <source>
        <dbReference type="ARBA" id="ARBA00023242"/>
    </source>
</evidence>
<evidence type="ECO:0000256" key="12">
    <source>
        <dbReference type="ARBA" id="ARBA00022806"/>
    </source>
</evidence>
<evidence type="ECO:0000256" key="5">
    <source>
        <dbReference type="ARBA" id="ARBA00007025"/>
    </source>
</evidence>
<keyword evidence="9" id="KW-0547">Nucleotide-binding</keyword>
<keyword evidence="15" id="KW-0496">Mitochondrion</keyword>
<reference evidence="26 27" key="2">
    <citation type="journal article" date="2018" name="Annu Rev Anim Biosci">
        <title>Bat Biology, Genomes, and the Bat1K Project: To Generate Chromosome-Level Genomes for All Living Bat Species.</title>
        <authorList>
            <person name="Teeling E.C."/>
            <person name="Vernes S.C."/>
            <person name="Davalos L.M."/>
            <person name="Ray D.A."/>
            <person name="Gilbert M.T.P."/>
            <person name="Myers E."/>
        </authorList>
    </citation>
    <scope>NUCLEOTIDE SEQUENCE</scope>
</reference>
<feature type="compositionally biased region" description="Basic and acidic residues" evidence="23">
    <location>
        <begin position="829"/>
        <end position="840"/>
    </location>
</feature>
<reference evidence="26" key="4">
    <citation type="submission" date="2025-08" db="UniProtKB">
        <authorList>
            <consortium name="Ensembl"/>
        </authorList>
    </citation>
    <scope>IDENTIFICATION</scope>
</reference>
<dbReference type="InterPro" id="IPR057931">
    <property type="entry name" value="RHH_ERCC6L2"/>
</dbReference>
<evidence type="ECO:0000313" key="26">
    <source>
        <dbReference type="Ensembl" id="ENSRFEP00010026460.1"/>
    </source>
</evidence>
<feature type="region of interest" description="Disordered" evidence="23">
    <location>
        <begin position="927"/>
        <end position="953"/>
    </location>
</feature>
<dbReference type="CDD" id="cd18793">
    <property type="entry name" value="SF2_C_SNF"/>
    <property type="match status" value="1"/>
</dbReference>